<evidence type="ECO:0000256" key="1">
    <source>
        <dbReference type="SAM" id="MobiDB-lite"/>
    </source>
</evidence>
<reference evidence="5 6" key="1">
    <citation type="submission" date="2022-08" db="EMBL/GenBank/DDBJ databases">
        <title>novel species in genus Aeromicrobium.</title>
        <authorList>
            <person name="Ye L."/>
        </authorList>
    </citation>
    <scope>NUCLEOTIDE SEQUENCE [LARGE SCALE GENOMIC DNA]</scope>
    <source>
        <strain evidence="6">zg-Y1379</strain>
    </source>
</reference>
<evidence type="ECO:0000313" key="6">
    <source>
        <dbReference type="Proteomes" id="UP001316184"/>
    </source>
</evidence>
<dbReference type="Proteomes" id="UP001316184">
    <property type="component" value="Chromosome"/>
</dbReference>
<dbReference type="RefSeq" id="WP_232399644.1">
    <property type="nucleotide sequence ID" value="NZ_CP102173.1"/>
</dbReference>
<proteinExistence type="predicted"/>
<evidence type="ECO:0000256" key="3">
    <source>
        <dbReference type="SAM" id="SignalP"/>
    </source>
</evidence>
<evidence type="ECO:0000259" key="4">
    <source>
        <dbReference type="Pfam" id="PF07987"/>
    </source>
</evidence>
<feature type="chain" id="PRO_5045818342" evidence="3">
    <location>
        <begin position="27"/>
        <end position="228"/>
    </location>
</feature>
<dbReference type="InterPro" id="IPR038507">
    <property type="entry name" value="YcnI-like_sf"/>
</dbReference>
<feature type="compositionally biased region" description="Low complexity" evidence="1">
    <location>
        <begin position="183"/>
        <end position="193"/>
    </location>
</feature>
<feature type="transmembrane region" description="Helical" evidence="2">
    <location>
        <begin position="201"/>
        <end position="221"/>
    </location>
</feature>
<keyword evidence="6" id="KW-1185">Reference proteome</keyword>
<dbReference type="EMBL" id="CP102173">
    <property type="protein sequence ID" value="UUP12157.1"/>
    <property type="molecule type" value="Genomic_DNA"/>
</dbReference>
<dbReference type="CDD" id="cd08545">
    <property type="entry name" value="YcnI_like"/>
    <property type="match status" value="1"/>
</dbReference>
<keyword evidence="2" id="KW-0472">Membrane</keyword>
<sequence length="228" mass="23090">MTRTLARLGAALTTAALVAVAAPASAHVGVSSTDAAQGGFGKVVFRVPNESDAATTTKLVVTLPADTPFAFVSTGAKPGWTVKTTTTTFDKPVKTGDFELTEAVSTITWTAEGEGTPVGQFDEFAISAGPFPDASSVGFSAQQTYSDGEVVDWDQEQTGDTEPEHPRPVLTLAAAAGDGGHGTTAHSAGGSDASADEGTELGTWLGGAALVVAAAALVVALRQNRRRA</sequence>
<evidence type="ECO:0000313" key="5">
    <source>
        <dbReference type="EMBL" id="UUP12157.1"/>
    </source>
</evidence>
<keyword evidence="2" id="KW-1133">Transmembrane helix</keyword>
<gene>
    <name evidence="5" type="ORF">NQV15_09820</name>
</gene>
<dbReference type="Pfam" id="PF07987">
    <property type="entry name" value="DUF1775"/>
    <property type="match status" value="1"/>
</dbReference>
<feature type="region of interest" description="Disordered" evidence="1">
    <location>
        <begin position="174"/>
        <end position="196"/>
    </location>
</feature>
<accession>A0ABY5M2T7</accession>
<organism evidence="5 6">
    <name type="scientific">Aeromicrobium wangtongii</name>
    <dbReference type="NCBI Taxonomy" id="2969247"/>
    <lineage>
        <taxon>Bacteria</taxon>
        <taxon>Bacillati</taxon>
        <taxon>Actinomycetota</taxon>
        <taxon>Actinomycetes</taxon>
        <taxon>Propionibacteriales</taxon>
        <taxon>Nocardioidaceae</taxon>
        <taxon>Aeromicrobium</taxon>
    </lineage>
</organism>
<name>A0ABY5M2T7_9ACTN</name>
<keyword evidence="3" id="KW-0732">Signal</keyword>
<dbReference type="InterPro" id="IPR012533">
    <property type="entry name" value="YcnI-copper_dom"/>
</dbReference>
<feature type="signal peptide" evidence="3">
    <location>
        <begin position="1"/>
        <end position="26"/>
    </location>
</feature>
<feature type="domain" description="YncI copper-binding" evidence="4">
    <location>
        <begin position="27"/>
        <end position="172"/>
    </location>
</feature>
<protein>
    <submittedName>
        <fullName evidence="5">YcnI family protein</fullName>
    </submittedName>
</protein>
<evidence type="ECO:0000256" key="2">
    <source>
        <dbReference type="SAM" id="Phobius"/>
    </source>
</evidence>
<keyword evidence="2" id="KW-0812">Transmembrane</keyword>
<dbReference type="Gene3D" id="2.60.40.2230">
    <property type="entry name" value="Uncharacterised protein YcnI-like PF07987, DUF1775"/>
    <property type="match status" value="1"/>
</dbReference>